<dbReference type="InterPro" id="IPR013373">
    <property type="entry name" value="Flagellin/pilin_N_arc"/>
</dbReference>
<evidence type="ECO:0000313" key="3">
    <source>
        <dbReference type="Proteomes" id="UP000001400"/>
    </source>
</evidence>
<dbReference type="NCBIfam" id="TIGR02537">
    <property type="entry name" value="arch_flag_Nterm"/>
    <property type="match status" value="1"/>
</dbReference>
<dbReference type="HOGENOM" id="CLU_1665384_0_0_2"/>
<dbReference type="InterPro" id="IPR012859">
    <property type="entry name" value="Pilin_N_archaeal"/>
</dbReference>
<evidence type="ECO:0000313" key="2">
    <source>
        <dbReference type="EMBL" id="ADD08351.1"/>
    </source>
</evidence>
<keyword evidence="3" id="KW-1185">Reference proteome</keyword>
<dbReference type="eggNOG" id="arCOG02423">
    <property type="taxonomic scope" value="Archaea"/>
</dbReference>
<organism evidence="2 3">
    <name type="scientific">Aciduliprofundum boonei (strain DSM 19572 / T469)</name>
    <dbReference type="NCBI Taxonomy" id="439481"/>
    <lineage>
        <taxon>Archaea</taxon>
        <taxon>Methanobacteriati</taxon>
        <taxon>Thermoplasmatota</taxon>
        <taxon>DHVE2 group</taxon>
        <taxon>Candidatus Aciduliprofundum</taxon>
    </lineage>
</organism>
<gene>
    <name evidence="2" type="ordered locus">Aboo_0540</name>
</gene>
<dbReference type="RefSeq" id="WP_008082650.1">
    <property type="nucleotide sequence ID" value="NC_013926.1"/>
</dbReference>
<feature type="domain" description="Archaeal Type IV pilin N-terminal" evidence="1">
    <location>
        <begin position="5"/>
        <end position="86"/>
    </location>
</feature>
<accession>B5IA14</accession>
<sequence length="171" mass="19005">MRREEGVSPVIAEILMIAITVVLVTSLYLFVVGGYLSTPYNVDQLHGYLTFQSTKSNKTTLYFSISLSSPQSTYMENVKITIDKSGKLLHLNYLNNFIWSNKTSNGKWHYEAKLIDNDDDGKFSNGDTLIVYVVDDNPSDNITPPPFQSGDKVLFSINGYNGVSSGGVINF</sequence>
<dbReference type="GeneID" id="8827485"/>
<name>B5IA14_ACIB4</name>
<proteinExistence type="predicted"/>
<dbReference type="AlphaFoldDB" id="B5IA14"/>
<dbReference type="KEGG" id="abi:Aboo_0540"/>
<reference evidence="2" key="1">
    <citation type="submission" date="2010-02" db="EMBL/GenBank/DDBJ databases">
        <title>Complete sequence of Aciduliprofundum boonei T469.</title>
        <authorList>
            <consortium name="US DOE Joint Genome Institute"/>
            <person name="Lucas S."/>
            <person name="Copeland A."/>
            <person name="Lapidus A."/>
            <person name="Cheng J.-F."/>
            <person name="Bruce D."/>
            <person name="Goodwin L."/>
            <person name="Pitluck S."/>
            <person name="Saunders E."/>
            <person name="Detter J.C."/>
            <person name="Han C."/>
            <person name="Tapia R."/>
            <person name="Land M."/>
            <person name="Hauser L."/>
            <person name="Kyrpides N."/>
            <person name="Mikhailova N."/>
            <person name="Flores G."/>
            <person name="Reysenbach A.-L."/>
            <person name="Woyke T."/>
        </authorList>
    </citation>
    <scope>NUCLEOTIDE SEQUENCE</scope>
    <source>
        <strain evidence="2">T469</strain>
    </source>
</reference>
<dbReference type="EMBL" id="CP001941">
    <property type="protein sequence ID" value="ADD08351.1"/>
    <property type="molecule type" value="Genomic_DNA"/>
</dbReference>
<dbReference type="Proteomes" id="UP000001400">
    <property type="component" value="Chromosome"/>
</dbReference>
<dbReference type="Pfam" id="PF07790">
    <property type="entry name" value="Pilin_N"/>
    <property type="match status" value="1"/>
</dbReference>
<protein>
    <recommendedName>
        <fullName evidence="1">Archaeal Type IV pilin N-terminal domain-containing protein</fullName>
    </recommendedName>
</protein>
<dbReference type="STRING" id="439481.Aboo_0540"/>
<evidence type="ECO:0000259" key="1">
    <source>
        <dbReference type="Pfam" id="PF07790"/>
    </source>
</evidence>